<accession>A0ABN9RND7</accession>
<name>A0ABN9RND7_9DINO</name>
<evidence type="ECO:0000313" key="1">
    <source>
        <dbReference type="EMBL" id="CAK0820716.1"/>
    </source>
</evidence>
<organism evidence="1 2">
    <name type="scientific">Prorocentrum cordatum</name>
    <dbReference type="NCBI Taxonomy" id="2364126"/>
    <lineage>
        <taxon>Eukaryota</taxon>
        <taxon>Sar</taxon>
        <taxon>Alveolata</taxon>
        <taxon>Dinophyceae</taxon>
        <taxon>Prorocentrales</taxon>
        <taxon>Prorocentraceae</taxon>
        <taxon>Prorocentrum</taxon>
    </lineage>
</organism>
<keyword evidence="2" id="KW-1185">Reference proteome</keyword>
<protein>
    <recommendedName>
        <fullName evidence="3">Altered inheritance of mitochondria protein 24, mitochondrial</fullName>
    </recommendedName>
</protein>
<gene>
    <name evidence="1" type="ORF">PCOR1329_LOCUS22275</name>
</gene>
<proteinExistence type="predicted"/>
<dbReference type="Proteomes" id="UP001189429">
    <property type="component" value="Unassembled WGS sequence"/>
</dbReference>
<reference evidence="1" key="1">
    <citation type="submission" date="2023-10" db="EMBL/GenBank/DDBJ databases">
        <authorList>
            <person name="Chen Y."/>
            <person name="Shah S."/>
            <person name="Dougan E. K."/>
            <person name="Thang M."/>
            <person name="Chan C."/>
        </authorList>
    </citation>
    <scope>NUCLEOTIDE SEQUENCE [LARGE SCALE GENOMIC DNA]</scope>
</reference>
<feature type="non-terminal residue" evidence="1">
    <location>
        <position position="1"/>
    </location>
</feature>
<comment type="caution">
    <text evidence="1">The sequence shown here is derived from an EMBL/GenBank/DDBJ whole genome shotgun (WGS) entry which is preliminary data.</text>
</comment>
<sequence length="157" mass="16745">QGAPAEQCRRTDEKASTVTVEETPVVAEKPFISVDAAGKYHLNVPQVKRGRAGTDWSPGRRFSFENVFVARDTDSTEAINEQLRKGLHVVLSPGTYRLEAPLELRVEGQVLLGIGLATLVPAGRGPAVKVGAAGARVAGLLLEAGEGRSETLLMWGE</sequence>
<feature type="non-terminal residue" evidence="1">
    <location>
        <position position="157"/>
    </location>
</feature>
<dbReference type="EMBL" id="CAUYUJ010007429">
    <property type="protein sequence ID" value="CAK0820716.1"/>
    <property type="molecule type" value="Genomic_DNA"/>
</dbReference>
<evidence type="ECO:0008006" key="3">
    <source>
        <dbReference type="Google" id="ProtNLM"/>
    </source>
</evidence>
<evidence type="ECO:0000313" key="2">
    <source>
        <dbReference type="Proteomes" id="UP001189429"/>
    </source>
</evidence>